<dbReference type="PANTHER" id="PTHR14948">
    <property type="entry name" value="NG5"/>
    <property type="match status" value="1"/>
</dbReference>
<sequence>MTNPYQPNPEEQPQGYDAYNTGYAGAPMTQPKTYLVWNILITLFCCLPFGIAGIVFSSKSGSAWNAGDYAGAEQNSERAKKMMLIGLIGGLIVGGIYIALAYTGYLSE</sequence>
<protein>
    <submittedName>
        <fullName evidence="6">Interferon-induced transmembrane protein</fullName>
    </submittedName>
</protein>
<evidence type="ECO:0000313" key="6">
    <source>
        <dbReference type="EMBL" id="AZA10845.1"/>
    </source>
</evidence>
<keyword evidence="3 5" id="KW-1133">Transmembrane helix</keyword>
<evidence type="ECO:0000256" key="1">
    <source>
        <dbReference type="ARBA" id="ARBA00004370"/>
    </source>
</evidence>
<reference evidence="6 7" key="1">
    <citation type="submission" date="2018-11" db="EMBL/GenBank/DDBJ databases">
        <authorList>
            <person name="Kleinhagauer T."/>
            <person name="Glaeser S.P."/>
            <person name="Spergser J."/>
            <person name="Ruckert C."/>
            <person name="Kaempfer P."/>
            <person name="Busse H.-J."/>
        </authorList>
    </citation>
    <scope>NUCLEOTIDE SEQUENCE [LARGE SCALE GENOMIC DNA]</scope>
    <source>
        <strain evidence="6 7">W8</strain>
    </source>
</reference>
<dbReference type="Pfam" id="PF04505">
    <property type="entry name" value="CD225"/>
    <property type="match status" value="1"/>
</dbReference>
<dbReference type="GO" id="GO:0016020">
    <property type="term" value="C:membrane"/>
    <property type="evidence" value="ECO:0007669"/>
    <property type="project" value="UniProtKB-SubCell"/>
</dbReference>
<feature type="transmembrane region" description="Helical" evidence="5">
    <location>
        <begin position="35"/>
        <end position="56"/>
    </location>
</feature>
<dbReference type="KEGG" id="cgk:CGERO_02605"/>
<dbReference type="Proteomes" id="UP000271587">
    <property type="component" value="Chromosome"/>
</dbReference>
<dbReference type="InterPro" id="IPR051423">
    <property type="entry name" value="CD225/Dispanin"/>
</dbReference>
<name>A0A3G6IYJ2_9CORY</name>
<gene>
    <name evidence="6" type="ORF">CGERO_02605</name>
</gene>
<dbReference type="OrthoDB" id="9815705at2"/>
<dbReference type="InterPro" id="IPR007593">
    <property type="entry name" value="CD225/Dispanin_fam"/>
</dbReference>
<evidence type="ECO:0000256" key="5">
    <source>
        <dbReference type="SAM" id="Phobius"/>
    </source>
</evidence>
<keyword evidence="7" id="KW-1185">Reference proteome</keyword>
<accession>A0A3G6IYJ2</accession>
<evidence type="ECO:0000256" key="3">
    <source>
        <dbReference type="ARBA" id="ARBA00022989"/>
    </source>
</evidence>
<proteinExistence type="predicted"/>
<dbReference type="AlphaFoldDB" id="A0A3G6IYJ2"/>
<evidence type="ECO:0000256" key="2">
    <source>
        <dbReference type="ARBA" id="ARBA00022692"/>
    </source>
</evidence>
<keyword evidence="2 5" id="KW-0812">Transmembrane</keyword>
<dbReference type="RefSeq" id="WP_123933328.1">
    <property type="nucleotide sequence ID" value="NZ_CP033897.1"/>
</dbReference>
<feature type="transmembrane region" description="Helical" evidence="5">
    <location>
        <begin position="84"/>
        <end position="105"/>
    </location>
</feature>
<organism evidence="6 7">
    <name type="scientific">Corynebacterium gerontici</name>
    <dbReference type="NCBI Taxonomy" id="2079234"/>
    <lineage>
        <taxon>Bacteria</taxon>
        <taxon>Bacillati</taxon>
        <taxon>Actinomycetota</taxon>
        <taxon>Actinomycetes</taxon>
        <taxon>Mycobacteriales</taxon>
        <taxon>Corynebacteriaceae</taxon>
        <taxon>Corynebacterium</taxon>
    </lineage>
</organism>
<evidence type="ECO:0000313" key="7">
    <source>
        <dbReference type="Proteomes" id="UP000271587"/>
    </source>
</evidence>
<dbReference type="EMBL" id="CP033897">
    <property type="protein sequence ID" value="AZA10845.1"/>
    <property type="molecule type" value="Genomic_DNA"/>
</dbReference>
<comment type="subcellular location">
    <subcellularLocation>
        <location evidence="1">Membrane</location>
    </subcellularLocation>
</comment>
<keyword evidence="4 5" id="KW-0472">Membrane</keyword>
<dbReference type="PANTHER" id="PTHR14948:SF25">
    <property type="entry name" value="DUF4190 DOMAIN-CONTAINING PROTEIN"/>
    <property type="match status" value="1"/>
</dbReference>
<evidence type="ECO:0000256" key="4">
    <source>
        <dbReference type="ARBA" id="ARBA00023136"/>
    </source>
</evidence>